<dbReference type="OrthoDB" id="27246at2157"/>
<dbReference type="AlphaFoldDB" id="E1QTZ1"/>
<dbReference type="HOGENOM" id="CLU_118419_1_0_2"/>
<proteinExistence type="predicted"/>
<reference evidence="2" key="2">
    <citation type="journal article" date="2010" name="Stand. Genomic Sci.">
        <title>Complete genome sequence of Vulcanisaeta distributa type strain (IC-017T).</title>
        <authorList>
            <person name="Mavromatis K."/>
            <person name="Sikorski J."/>
            <person name="Pabst E."/>
            <person name="Teshima H."/>
            <person name="Lapidus A."/>
            <person name="Lucas S."/>
            <person name="Nolan M."/>
            <person name="Glavina Del Rio T."/>
            <person name="Cheng J."/>
            <person name="Bruce D."/>
            <person name="Goodwin L."/>
            <person name="Pitluck S."/>
            <person name="Liolios K."/>
            <person name="Ivanova N."/>
            <person name="Mikhailova N."/>
            <person name="Pati A."/>
            <person name="Chen A."/>
            <person name="Palaniappan K."/>
            <person name="Land M."/>
            <person name="Hauser L."/>
            <person name="Chang Y."/>
            <person name="Jeffries C."/>
            <person name="Rohde M."/>
            <person name="Spring S."/>
            <person name="Goker M."/>
            <person name="Wirth R."/>
            <person name="Woyke T."/>
            <person name="Bristow J."/>
            <person name="Eisen J."/>
            <person name="Markowitz V."/>
            <person name="Hugenholtz P."/>
            <person name="Klenk H."/>
            <person name="Kyrpides N."/>
        </authorList>
    </citation>
    <scope>NUCLEOTIDE SEQUENCE [LARGE SCALE GENOMIC DNA]</scope>
    <source>
        <strain evidence="2">DSM 14429 / JCM 11212 / NBRC 100878 / IC-017</strain>
    </source>
</reference>
<organism evidence="1 2">
    <name type="scientific">Vulcanisaeta distributa (strain DSM 14429 / JCM 11212 / NBRC 100878 / IC-017)</name>
    <dbReference type="NCBI Taxonomy" id="572478"/>
    <lineage>
        <taxon>Archaea</taxon>
        <taxon>Thermoproteota</taxon>
        <taxon>Thermoprotei</taxon>
        <taxon>Thermoproteales</taxon>
        <taxon>Thermoproteaceae</taxon>
        <taxon>Vulcanisaeta</taxon>
    </lineage>
</organism>
<evidence type="ECO:0000313" key="2">
    <source>
        <dbReference type="Proteomes" id="UP000006681"/>
    </source>
</evidence>
<reference evidence="1 2" key="1">
    <citation type="journal article" date="2010" name="Stand. Genomic Sci.">
        <title>Complete genome sequence of Vulcanisaeta distributa type strain (IC-017).</title>
        <authorList>
            <person name="Mavromatis K."/>
            <person name="Sikorski J."/>
            <person name="Pabst E."/>
            <person name="Teshima H."/>
            <person name="Lapidus A."/>
            <person name="Lucas S."/>
            <person name="Nolan M."/>
            <person name="Glavina Del Rio T."/>
            <person name="Cheng J.F."/>
            <person name="Bruce D."/>
            <person name="Goodwin L."/>
            <person name="Pitluck S."/>
            <person name="Liolios K."/>
            <person name="Ivanova N."/>
            <person name="Mikhailova N."/>
            <person name="Pati A."/>
            <person name="Chen A."/>
            <person name="Palaniappan K."/>
            <person name="Land M."/>
            <person name="Hauser L."/>
            <person name="Chang Y.J."/>
            <person name="Jeffries C.D."/>
            <person name="Rohde M."/>
            <person name="Spring S."/>
            <person name="Goker M."/>
            <person name="Wirth R."/>
            <person name="Woyke T."/>
            <person name="Bristow J."/>
            <person name="Eisen J.A."/>
            <person name="Markowitz V."/>
            <person name="Hugenholtz P."/>
            <person name="Klenk H.P."/>
            <person name="Kyrpides N.C."/>
        </authorList>
    </citation>
    <scope>NUCLEOTIDE SEQUENCE [LARGE SCALE GENOMIC DNA]</scope>
    <source>
        <strain evidence="2">DSM 14429 / JCM 11212 / NBRC 100878 / IC-017</strain>
    </source>
</reference>
<dbReference type="KEGG" id="vdi:Vdis_0386"/>
<gene>
    <name evidence="1" type="ordered locus">Vdis_0386</name>
</gene>
<dbReference type="Proteomes" id="UP000006681">
    <property type="component" value="Chromosome"/>
</dbReference>
<dbReference type="Pfam" id="PF05942">
    <property type="entry name" value="PaREP1"/>
    <property type="match status" value="1"/>
</dbReference>
<name>E1QTZ1_VULDI</name>
<dbReference type="GeneID" id="9751304"/>
<dbReference type="eggNOG" id="arCOG03707">
    <property type="taxonomic scope" value="Archaea"/>
</dbReference>
<dbReference type="InterPro" id="IPR010268">
    <property type="entry name" value="PaREP1"/>
</dbReference>
<protein>
    <submittedName>
        <fullName evidence="1">PaREP1 family protein</fullName>
    </submittedName>
</protein>
<dbReference type="RefSeq" id="WP_013335513.1">
    <property type="nucleotide sequence ID" value="NC_014537.1"/>
</dbReference>
<evidence type="ECO:0000313" key="1">
    <source>
        <dbReference type="EMBL" id="ADN49788.1"/>
    </source>
</evidence>
<accession>E1QTZ1</accession>
<keyword evidence="2" id="KW-1185">Reference proteome</keyword>
<sequence>MEVTKPWIDARRYQEDRFREAFYEAELAERFLQNGLLRNAAGKAFQAIKAYVAGLAVDYREELTKHYPGVRRLGPNKVVDRVDWLIAVMPSSRLREVASIIGDKELRLYVEIALNLHEFQYNGLDRDSEVSRYSSEELVRKDVVEVINFIRDRLKNRI</sequence>
<dbReference type="EMBL" id="CP002100">
    <property type="protein sequence ID" value="ADN49788.1"/>
    <property type="molecule type" value="Genomic_DNA"/>
</dbReference>